<dbReference type="RefSeq" id="WP_205307962.1">
    <property type="nucleotide sequence ID" value="NZ_BAAAVF010000007.1"/>
</dbReference>
<evidence type="ECO:0000313" key="3">
    <source>
        <dbReference type="Proteomes" id="UP000698059"/>
    </source>
</evidence>
<proteinExistence type="predicted"/>
<comment type="caution">
    <text evidence="2">The sequence shown here is derived from an EMBL/GenBank/DDBJ whole genome shotgun (WGS) entry which is preliminary data.</text>
</comment>
<gene>
    <name evidence="2" type="ORF">JOD49_003067</name>
</gene>
<name>A0ABS2LIE3_9CELL</name>
<organism evidence="2 3">
    <name type="scientific">Oerskovia jenensis</name>
    <dbReference type="NCBI Taxonomy" id="162169"/>
    <lineage>
        <taxon>Bacteria</taxon>
        <taxon>Bacillati</taxon>
        <taxon>Actinomycetota</taxon>
        <taxon>Actinomycetes</taxon>
        <taxon>Micrococcales</taxon>
        <taxon>Cellulomonadaceae</taxon>
        <taxon>Oerskovia</taxon>
    </lineage>
</organism>
<dbReference type="Proteomes" id="UP000698059">
    <property type="component" value="Unassembled WGS sequence"/>
</dbReference>
<accession>A0ABS2LIE3</accession>
<feature type="region of interest" description="Disordered" evidence="1">
    <location>
        <begin position="72"/>
        <end position="100"/>
    </location>
</feature>
<reference evidence="2 3" key="1">
    <citation type="submission" date="2021-01" db="EMBL/GenBank/DDBJ databases">
        <title>Sequencing the genomes of 1000 actinobacteria strains.</title>
        <authorList>
            <person name="Klenk H.-P."/>
        </authorList>
    </citation>
    <scope>NUCLEOTIDE SEQUENCE [LARGE SCALE GENOMIC DNA]</scope>
    <source>
        <strain evidence="2 3">DSM 46000</strain>
    </source>
</reference>
<sequence>MTAPTSPKPHTPADPTVALPPEIVAAATRAALVARGYDPDVSVRDLPPEDRDLLDVARAVLAAVAAPLWAQGEDAGHENARRTDSTLFISNPYPYTPEES</sequence>
<evidence type="ECO:0000256" key="1">
    <source>
        <dbReference type="SAM" id="MobiDB-lite"/>
    </source>
</evidence>
<keyword evidence="3" id="KW-1185">Reference proteome</keyword>
<dbReference type="EMBL" id="JAFBBO010000001">
    <property type="protein sequence ID" value="MBM7480147.1"/>
    <property type="molecule type" value="Genomic_DNA"/>
</dbReference>
<protein>
    <submittedName>
        <fullName evidence="2">Uncharacterized protein</fullName>
    </submittedName>
</protein>
<evidence type="ECO:0000313" key="2">
    <source>
        <dbReference type="EMBL" id="MBM7480147.1"/>
    </source>
</evidence>
<feature type="compositionally biased region" description="Basic and acidic residues" evidence="1">
    <location>
        <begin position="74"/>
        <end position="84"/>
    </location>
</feature>